<protein>
    <recommendedName>
        <fullName evidence="4">Tetratricopeptide repeat protein</fullName>
    </recommendedName>
</protein>
<dbReference type="InterPro" id="IPR011990">
    <property type="entry name" value="TPR-like_helical_dom_sf"/>
</dbReference>
<evidence type="ECO:0000313" key="3">
    <source>
        <dbReference type="Proteomes" id="UP000320672"/>
    </source>
</evidence>
<dbReference type="KEGG" id="rml:FF011L_25050"/>
<evidence type="ECO:0008006" key="4">
    <source>
        <dbReference type="Google" id="ProtNLM"/>
    </source>
</evidence>
<dbReference type="RefSeq" id="WP_145351837.1">
    <property type="nucleotide sequence ID" value="NZ_CP036262.1"/>
</dbReference>
<reference evidence="2 3" key="1">
    <citation type="submission" date="2019-02" db="EMBL/GenBank/DDBJ databases">
        <title>Deep-cultivation of Planctomycetes and their phenomic and genomic characterization uncovers novel biology.</title>
        <authorList>
            <person name="Wiegand S."/>
            <person name="Jogler M."/>
            <person name="Boedeker C."/>
            <person name="Pinto D."/>
            <person name="Vollmers J."/>
            <person name="Rivas-Marin E."/>
            <person name="Kohn T."/>
            <person name="Peeters S.H."/>
            <person name="Heuer A."/>
            <person name="Rast P."/>
            <person name="Oberbeckmann S."/>
            <person name="Bunk B."/>
            <person name="Jeske O."/>
            <person name="Meyerdierks A."/>
            <person name="Storesund J.E."/>
            <person name="Kallscheuer N."/>
            <person name="Luecker S."/>
            <person name="Lage O.M."/>
            <person name="Pohl T."/>
            <person name="Merkel B.J."/>
            <person name="Hornburger P."/>
            <person name="Mueller R.-W."/>
            <person name="Bruemmer F."/>
            <person name="Labrenz M."/>
            <person name="Spormann A.M."/>
            <person name="Op den Camp H."/>
            <person name="Overmann J."/>
            <person name="Amann R."/>
            <person name="Jetten M.S.M."/>
            <person name="Mascher T."/>
            <person name="Medema M.H."/>
            <person name="Devos D.P."/>
            <person name="Kaster A.-K."/>
            <person name="Ovreas L."/>
            <person name="Rohde M."/>
            <person name="Galperin M.Y."/>
            <person name="Jogler C."/>
        </authorList>
    </citation>
    <scope>NUCLEOTIDE SEQUENCE [LARGE SCALE GENOMIC DNA]</scope>
    <source>
        <strain evidence="2 3">FF011L</strain>
    </source>
</reference>
<evidence type="ECO:0000313" key="2">
    <source>
        <dbReference type="EMBL" id="QDS93732.1"/>
    </source>
</evidence>
<feature type="compositionally biased region" description="Polar residues" evidence="1">
    <location>
        <begin position="1"/>
        <end position="25"/>
    </location>
</feature>
<feature type="region of interest" description="Disordered" evidence="1">
    <location>
        <begin position="1"/>
        <end position="50"/>
    </location>
</feature>
<accession>A0A517MFR7</accession>
<evidence type="ECO:0000256" key="1">
    <source>
        <dbReference type="SAM" id="MobiDB-lite"/>
    </source>
</evidence>
<dbReference type="AlphaFoldDB" id="A0A517MFR7"/>
<gene>
    <name evidence="2" type="ORF">FF011L_25050</name>
</gene>
<proteinExistence type="predicted"/>
<name>A0A517MFR7_9BACT</name>
<dbReference type="EMBL" id="CP036262">
    <property type="protein sequence ID" value="QDS93732.1"/>
    <property type="molecule type" value="Genomic_DNA"/>
</dbReference>
<dbReference type="OrthoDB" id="273604at2"/>
<organism evidence="2 3">
    <name type="scientific">Roseimaritima multifibrata</name>
    <dbReference type="NCBI Taxonomy" id="1930274"/>
    <lineage>
        <taxon>Bacteria</taxon>
        <taxon>Pseudomonadati</taxon>
        <taxon>Planctomycetota</taxon>
        <taxon>Planctomycetia</taxon>
        <taxon>Pirellulales</taxon>
        <taxon>Pirellulaceae</taxon>
        <taxon>Roseimaritima</taxon>
    </lineage>
</organism>
<sequence>MTSSSVPATKTISNDQPNSREQSSLHAGKPYDANLASGVEPPTQVSDSKYGRVARLVRQGEYTKAIDYLSALPKDPETSNAIAVCLLRDGQIDVALNRLRQLVTMPGSIVVRLNGNERHGRNFATALLMYGSPSGALDVLNDLRDQKDPRLCLLRQSINTWAKSLPFFRRLDWKVNRIEPQQCKIALDFEVGEFDFET</sequence>
<keyword evidence="3" id="KW-1185">Reference proteome</keyword>
<dbReference type="SUPFAM" id="SSF48452">
    <property type="entry name" value="TPR-like"/>
    <property type="match status" value="1"/>
</dbReference>
<dbReference type="Proteomes" id="UP000320672">
    <property type="component" value="Chromosome"/>
</dbReference>